<reference evidence="2 3" key="1">
    <citation type="submission" date="2022-04" db="EMBL/GenBank/DDBJ databases">
        <title>Gracilibacillus sp. isolated from saltern.</title>
        <authorList>
            <person name="Won M."/>
            <person name="Lee C.-M."/>
            <person name="Woen H.-Y."/>
            <person name="Kwon S.-W."/>
        </authorList>
    </citation>
    <scope>NUCLEOTIDE SEQUENCE [LARGE SCALE GENOMIC DNA]</scope>
    <source>
        <strain evidence="2 3">SSPM10-3</strain>
    </source>
</reference>
<name>A0ABY4GPW0_9BACI</name>
<dbReference type="EMBL" id="CP095071">
    <property type="protein sequence ID" value="UOQ86221.1"/>
    <property type="molecule type" value="Genomic_DNA"/>
</dbReference>
<evidence type="ECO:0000313" key="2">
    <source>
        <dbReference type="EMBL" id="UOQ86221.1"/>
    </source>
</evidence>
<feature type="transmembrane region" description="Helical" evidence="1">
    <location>
        <begin position="39"/>
        <end position="60"/>
    </location>
</feature>
<keyword evidence="1" id="KW-0472">Membrane</keyword>
<keyword evidence="1" id="KW-0812">Transmembrane</keyword>
<protein>
    <recommendedName>
        <fullName evidence="4">PH domain-containing protein</fullName>
    </recommendedName>
</protein>
<keyword evidence="3" id="KW-1185">Reference proteome</keyword>
<proteinExistence type="predicted"/>
<dbReference type="Proteomes" id="UP000831537">
    <property type="component" value="Chromosome"/>
</dbReference>
<evidence type="ECO:0008006" key="4">
    <source>
        <dbReference type="Google" id="ProtNLM"/>
    </source>
</evidence>
<evidence type="ECO:0000256" key="1">
    <source>
        <dbReference type="SAM" id="Phobius"/>
    </source>
</evidence>
<keyword evidence="1" id="KW-1133">Transmembrane helix</keyword>
<organism evidence="2 3">
    <name type="scientific">Gracilibacillus salinarum</name>
    <dbReference type="NCBI Taxonomy" id="2932255"/>
    <lineage>
        <taxon>Bacteria</taxon>
        <taxon>Bacillati</taxon>
        <taxon>Bacillota</taxon>
        <taxon>Bacilli</taxon>
        <taxon>Bacillales</taxon>
        <taxon>Bacillaceae</taxon>
        <taxon>Gracilibacillus</taxon>
    </lineage>
</organism>
<dbReference type="RefSeq" id="WP_244746542.1">
    <property type="nucleotide sequence ID" value="NZ_CP095071.1"/>
</dbReference>
<feature type="transmembrane region" description="Helical" evidence="1">
    <location>
        <begin position="14"/>
        <end position="33"/>
    </location>
</feature>
<accession>A0ABY4GPW0</accession>
<gene>
    <name evidence="2" type="ORF">MUN87_04810</name>
</gene>
<sequence length="150" mass="17687">MHYPYSSTVNWRKFSIYCLLVAFVIIFIGSYYILQSTGIGSYANIIISIAYLAVILFWLLRGMYYWKLPNKTYIGANEDQLTIDRISFFRTRTIPLEQVQRIVDREEMFIVVVSNGKEEVIQKKWLLEKDVEQLKRELSSLFGDRYVTSS</sequence>
<evidence type="ECO:0000313" key="3">
    <source>
        <dbReference type="Proteomes" id="UP000831537"/>
    </source>
</evidence>